<proteinExistence type="predicted"/>
<organism evidence="1 2">
    <name type="scientific">Hahella chejuensis (strain KCTC 2396)</name>
    <dbReference type="NCBI Taxonomy" id="349521"/>
    <lineage>
        <taxon>Bacteria</taxon>
        <taxon>Pseudomonadati</taxon>
        <taxon>Pseudomonadota</taxon>
        <taxon>Gammaproteobacteria</taxon>
        <taxon>Oceanospirillales</taxon>
        <taxon>Hahellaceae</taxon>
        <taxon>Hahella</taxon>
    </lineage>
</organism>
<accession>Q2SC95</accession>
<name>Q2SC95_HAHCH</name>
<evidence type="ECO:0000313" key="2">
    <source>
        <dbReference type="Proteomes" id="UP000000238"/>
    </source>
</evidence>
<protein>
    <submittedName>
        <fullName evidence="1">Uncharacterized protein</fullName>
    </submittedName>
</protein>
<dbReference type="HOGENOM" id="CLU_005562_3_2_6"/>
<dbReference type="Proteomes" id="UP000000238">
    <property type="component" value="Chromosome"/>
</dbReference>
<keyword evidence="2" id="KW-1185">Reference proteome</keyword>
<dbReference type="EMBL" id="CP000155">
    <property type="protein sequence ID" value="ABC31729.1"/>
    <property type="molecule type" value="Genomic_DNA"/>
</dbReference>
<sequence length="459" mass="50740">MTASLSKTALQYAPKAPPQKKHIDLSRIKMPPQHPWHKWARHPKVIPYNRLAILMTALNIGALYWLTNGGWRIDQLPMETVLNGALVNFTIAILIRQQYVINALFAIATSMPTHWPLRWRWAMGKVYHFGGIHVGGFFCGTLWYAAFTLFSLLGSYTALPSSIPILASVHLSILTLMIILALPALRAKYHDQFEFSARFGSWASVLLFWAQTLVLSAAAHPVSELPSVLATSPQVWALAAVTLSILAPWLRLRKVEVTIHKPSNHAVIADFNYGVTPFAGSSTDLSLNPLFEWHAFANIPLPGREGFQLAISRAGDWTGAFIDNLPRKVWVKGIPTAGVGNIETLFKKVVWIATGSGIGPCLPHLVAQGVPAKLVWATRNPRKTYGDELVDDIKAAHPDALIWDTDTHGKPDLARLAYLAYRDTGAEAVICISNKKVTWNVVYELESRGIPAFGAIWDS</sequence>
<dbReference type="PANTHER" id="PTHR33927:SF5">
    <property type="entry name" value="ENZYME, PUTATIVE (AFU_ORTHOLOGUE AFUA_8G01222)-RELATED"/>
    <property type="match status" value="1"/>
</dbReference>
<dbReference type="eggNOG" id="COG1018">
    <property type="taxonomic scope" value="Bacteria"/>
</dbReference>
<dbReference type="InterPro" id="IPR052979">
    <property type="entry name" value="Adenylate-forming_domain"/>
</dbReference>
<gene>
    <name evidence="1" type="ordered locus">HCH_05046</name>
</gene>
<dbReference type="RefSeq" id="WP_011398794.1">
    <property type="nucleotide sequence ID" value="NC_007645.1"/>
</dbReference>
<dbReference type="InterPro" id="IPR039261">
    <property type="entry name" value="FNR_nucleotide-bd"/>
</dbReference>
<dbReference type="STRING" id="349521.HCH_05046"/>
<dbReference type="AlphaFoldDB" id="Q2SC95"/>
<dbReference type="SUPFAM" id="SSF52343">
    <property type="entry name" value="Ferredoxin reductase-like, C-terminal NADP-linked domain"/>
    <property type="match status" value="1"/>
</dbReference>
<reference evidence="1 2" key="1">
    <citation type="journal article" date="2005" name="Nucleic Acids Res.">
        <title>Genomic blueprint of Hahella chejuensis, a marine microbe producing an algicidal agent.</title>
        <authorList>
            <person name="Jeong H."/>
            <person name="Yim J.H."/>
            <person name="Lee C."/>
            <person name="Choi S.-H."/>
            <person name="Park Y.K."/>
            <person name="Yoon S.H."/>
            <person name="Hur C.-G."/>
            <person name="Kang H.-Y."/>
            <person name="Kim D."/>
            <person name="Lee H.H."/>
            <person name="Park K.H."/>
            <person name="Park S.-H."/>
            <person name="Park H.-S."/>
            <person name="Lee H.K."/>
            <person name="Oh T.K."/>
            <person name="Kim J.F."/>
        </authorList>
    </citation>
    <scope>NUCLEOTIDE SEQUENCE [LARGE SCALE GENOMIC DNA]</scope>
    <source>
        <strain evidence="1 2">KCTC 2396</strain>
    </source>
</reference>
<dbReference type="KEGG" id="hch:HCH_05046"/>
<evidence type="ECO:0000313" key="1">
    <source>
        <dbReference type="EMBL" id="ABC31729.1"/>
    </source>
</evidence>
<dbReference type="PANTHER" id="PTHR33927">
    <property type="entry name" value="TRANSMEMBRANE PROTEIN"/>
    <property type="match status" value="1"/>
</dbReference>
<dbReference type="Gene3D" id="3.40.50.80">
    <property type="entry name" value="Nucleotide-binding domain of ferredoxin-NADP reductase (FNR) module"/>
    <property type="match status" value="1"/>
</dbReference>